<evidence type="ECO:0000256" key="1">
    <source>
        <dbReference type="SAM" id="Phobius"/>
    </source>
</evidence>
<sequence length="126" mass="12969">MLAWAGCLGYAAYYSGLDAVAGISAGAVAGNGVHGAVGWLFSTGDELGRAGVYALTLAALSAGSVLLRRHGVRELPGAVVVLGACWLFLDSHIFWPRGVFTMLAFAVGFGLLTVAASRWSGRLTNP</sequence>
<feature type="transmembrane region" description="Helical" evidence="1">
    <location>
        <begin position="75"/>
        <end position="94"/>
    </location>
</feature>
<keyword evidence="1" id="KW-0812">Transmembrane</keyword>
<keyword evidence="3" id="KW-1185">Reference proteome</keyword>
<keyword evidence="1" id="KW-0472">Membrane</keyword>
<name>A0ABQ2VPV2_9ACTN</name>
<proteinExistence type="predicted"/>
<reference evidence="3" key="1">
    <citation type="journal article" date="2019" name="Int. J. Syst. Evol. Microbiol.">
        <title>The Global Catalogue of Microorganisms (GCM) 10K type strain sequencing project: providing services to taxonomists for standard genome sequencing and annotation.</title>
        <authorList>
            <consortium name="The Broad Institute Genomics Platform"/>
            <consortium name="The Broad Institute Genome Sequencing Center for Infectious Disease"/>
            <person name="Wu L."/>
            <person name="Ma J."/>
        </authorList>
    </citation>
    <scope>NUCLEOTIDE SEQUENCE [LARGE SCALE GENOMIC DNA]</scope>
    <source>
        <strain evidence="3">JCM 3399</strain>
    </source>
</reference>
<organism evidence="2 3">
    <name type="scientific">Streptomyces albospinus</name>
    <dbReference type="NCBI Taxonomy" id="285515"/>
    <lineage>
        <taxon>Bacteria</taxon>
        <taxon>Bacillati</taxon>
        <taxon>Actinomycetota</taxon>
        <taxon>Actinomycetes</taxon>
        <taxon>Kitasatosporales</taxon>
        <taxon>Streptomycetaceae</taxon>
        <taxon>Streptomyces</taxon>
    </lineage>
</organism>
<feature type="transmembrane region" description="Helical" evidence="1">
    <location>
        <begin position="50"/>
        <end position="68"/>
    </location>
</feature>
<evidence type="ECO:0008006" key="4">
    <source>
        <dbReference type="Google" id="ProtNLM"/>
    </source>
</evidence>
<evidence type="ECO:0000313" key="3">
    <source>
        <dbReference type="Proteomes" id="UP000654471"/>
    </source>
</evidence>
<keyword evidence="1" id="KW-1133">Transmembrane helix</keyword>
<feature type="transmembrane region" description="Helical" evidence="1">
    <location>
        <begin position="100"/>
        <end position="119"/>
    </location>
</feature>
<gene>
    <name evidence="2" type="ORF">GCM10010211_78870</name>
</gene>
<dbReference type="RefSeq" id="WP_229853031.1">
    <property type="nucleotide sequence ID" value="NZ_BMRP01000064.1"/>
</dbReference>
<evidence type="ECO:0000313" key="2">
    <source>
        <dbReference type="EMBL" id="GGU99744.1"/>
    </source>
</evidence>
<protein>
    <recommendedName>
        <fullName evidence="4">Integral membrane protein</fullName>
    </recommendedName>
</protein>
<dbReference type="EMBL" id="BMRP01000064">
    <property type="protein sequence ID" value="GGU99744.1"/>
    <property type="molecule type" value="Genomic_DNA"/>
</dbReference>
<comment type="caution">
    <text evidence="2">The sequence shown here is derived from an EMBL/GenBank/DDBJ whole genome shotgun (WGS) entry which is preliminary data.</text>
</comment>
<dbReference type="Proteomes" id="UP000654471">
    <property type="component" value="Unassembled WGS sequence"/>
</dbReference>
<accession>A0ABQ2VPV2</accession>